<protein>
    <recommendedName>
        <fullName evidence="1">Glycine cleavage system transcriptional repressor</fullName>
    </recommendedName>
</protein>
<keyword evidence="1" id="KW-0963">Cytoplasm</keyword>
<evidence type="ECO:0000256" key="1">
    <source>
        <dbReference type="PIRNR" id="PIRNR028103"/>
    </source>
</evidence>
<dbReference type="PROSITE" id="PS51671">
    <property type="entry name" value="ACT"/>
    <property type="match status" value="1"/>
</dbReference>
<dbReference type="InterPro" id="IPR045865">
    <property type="entry name" value="ACT-like_dom_sf"/>
</dbReference>
<dbReference type="InterPro" id="IPR001633">
    <property type="entry name" value="EAL_dom"/>
</dbReference>
<dbReference type="PANTHER" id="PTHR34875">
    <property type="entry name" value="UPF0237 PROTEIN MJ1558"/>
    <property type="match status" value="1"/>
</dbReference>
<dbReference type="PIRSF" id="PIRSF028103">
    <property type="entry name" value="GcvR"/>
    <property type="match status" value="1"/>
</dbReference>
<sequence length="176" mass="18781">MTISLVLTVIADDQPGIVEQVAAVVSDHQGNWLESRMAHMAGKFAGIVRVNVSENDSVKLIAALAELRESGIQVNAESTGNGDTPHERTTQDLQLSLVGNDRPGIVREVSKALANIHVNVLEFTSNCDSAEMSAVPLFRAQALLRVPNGMELDEVQSTVEALSDDLMVELGAVAAH</sequence>
<evidence type="ECO:0000259" key="2">
    <source>
        <dbReference type="PROSITE" id="PS50883"/>
    </source>
</evidence>
<dbReference type="AlphaFoldDB" id="A0A222FQG1"/>
<dbReference type="CDD" id="cd04869">
    <property type="entry name" value="ACT_GcvR_2"/>
    <property type="match status" value="1"/>
</dbReference>
<keyword evidence="1" id="KW-0804">Transcription</keyword>
<keyword evidence="1" id="KW-0678">Repressor</keyword>
<accession>A0A222FQG1</accession>
<dbReference type="PROSITE" id="PS50883">
    <property type="entry name" value="EAL"/>
    <property type="match status" value="1"/>
</dbReference>
<organism evidence="4 5">
    <name type="scientific">Bacterioplanes sanyensis</name>
    <dbReference type="NCBI Taxonomy" id="1249553"/>
    <lineage>
        <taxon>Bacteria</taxon>
        <taxon>Pseudomonadati</taxon>
        <taxon>Pseudomonadota</taxon>
        <taxon>Gammaproteobacteria</taxon>
        <taxon>Oceanospirillales</taxon>
        <taxon>Oceanospirillaceae</taxon>
        <taxon>Bacterioplanes</taxon>
    </lineage>
</organism>
<evidence type="ECO:0000259" key="3">
    <source>
        <dbReference type="PROSITE" id="PS51671"/>
    </source>
</evidence>
<evidence type="ECO:0000313" key="5">
    <source>
        <dbReference type="Proteomes" id="UP000202440"/>
    </source>
</evidence>
<proteinExistence type="predicted"/>
<dbReference type="KEGG" id="bsan:CHH28_18115"/>
<name>A0A222FQG1_9GAMM</name>
<dbReference type="SUPFAM" id="SSF55021">
    <property type="entry name" value="ACT-like"/>
    <property type="match status" value="2"/>
</dbReference>
<gene>
    <name evidence="4" type="ORF">CHH28_18115</name>
</gene>
<dbReference type="RefSeq" id="WP_094061640.1">
    <property type="nucleotide sequence ID" value="NZ_CP022530.1"/>
</dbReference>
<dbReference type="Gene3D" id="3.30.70.260">
    <property type="match status" value="2"/>
</dbReference>
<dbReference type="Pfam" id="PF13740">
    <property type="entry name" value="ACT_6"/>
    <property type="match status" value="1"/>
</dbReference>
<reference evidence="4 5" key="1">
    <citation type="submission" date="2017-07" db="EMBL/GenBank/DDBJ databases">
        <title>Annotated genome sequence of Bacterioplanes sanyensis isolated from Red Sea.</title>
        <authorList>
            <person name="Rehman Z.U."/>
        </authorList>
    </citation>
    <scope>NUCLEOTIDE SEQUENCE [LARGE SCALE GENOMIC DNA]</scope>
    <source>
        <strain evidence="4 5">NV9</strain>
    </source>
</reference>
<dbReference type="GO" id="GO:0006355">
    <property type="term" value="P:regulation of DNA-templated transcription"/>
    <property type="evidence" value="ECO:0007669"/>
    <property type="project" value="UniProtKB-UniRule"/>
</dbReference>
<comment type="subcellular location">
    <subcellularLocation>
        <location evidence="1">Cytoplasm</location>
    </subcellularLocation>
</comment>
<dbReference type="PANTHER" id="PTHR34875:SF6">
    <property type="entry name" value="UPF0237 PROTEIN MJ1558"/>
    <property type="match status" value="1"/>
</dbReference>
<feature type="domain" description="ACT" evidence="3">
    <location>
        <begin position="6"/>
        <end position="81"/>
    </location>
</feature>
<dbReference type="EMBL" id="CP022530">
    <property type="protein sequence ID" value="ASP40473.1"/>
    <property type="molecule type" value="Genomic_DNA"/>
</dbReference>
<dbReference type="InterPro" id="IPR050990">
    <property type="entry name" value="UPF0237/GcvR_regulator"/>
</dbReference>
<dbReference type="OrthoDB" id="12860at2"/>
<evidence type="ECO:0000313" key="4">
    <source>
        <dbReference type="EMBL" id="ASP40473.1"/>
    </source>
</evidence>
<dbReference type="Proteomes" id="UP000202440">
    <property type="component" value="Chromosome"/>
</dbReference>
<feature type="domain" description="EAL" evidence="2">
    <location>
        <begin position="1"/>
        <end position="176"/>
    </location>
</feature>
<dbReference type="InterPro" id="IPR002912">
    <property type="entry name" value="ACT_dom"/>
</dbReference>
<dbReference type="InterPro" id="IPR016867">
    <property type="entry name" value="GcvR"/>
</dbReference>
<keyword evidence="5" id="KW-1185">Reference proteome</keyword>
<dbReference type="GO" id="GO:0005737">
    <property type="term" value="C:cytoplasm"/>
    <property type="evidence" value="ECO:0007669"/>
    <property type="project" value="UniProtKB-SubCell"/>
</dbReference>